<evidence type="ECO:0000256" key="1">
    <source>
        <dbReference type="SAM" id="MobiDB-lite"/>
    </source>
</evidence>
<evidence type="ECO:0000256" key="2">
    <source>
        <dbReference type="SAM" id="SignalP"/>
    </source>
</evidence>
<feature type="region of interest" description="Disordered" evidence="1">
    <location>
        <begin position="61"/>
        <end position="131"/>
    </location>
</feature>
<evidence type="ECO:0000313" key="3">
    <source>
        <dbReference type="EMBL" id="JAI23209.1"/>
    </source>
</evidence>
<accession>A0A0K8U980</accession>
<proteinExistence type="predicted"/>
<dbReference type="OrthoDB" id="10452975at2759"/>
<organism evidence="3">
    <name type="scientific">Bactrocera latifrons</name>
    <name type="common">Malaysian fruit fly</name>
    <name type="synonym">Chaetodacus latifrons</name>
    <dbReference type="NCBI Taxonomy" id="174628"/>
    <lineage>
        <taxon>Eukaryota</taxon>
        <taxon>Metazoa</taxon>
        <taxon>Ecdysozoa</taxon>
        <taxon>Arthropoda</taxon>
        <taxon>Hexapoda</taxon>
        <taxon>Insecta</taxon>
        <taxon>Pterygota</taxon>
        <taxon>Neoptera</taxon>
        <taxon>Endopterygota</taxon>
        <taxon>Diptera</taxon>
        <taxon>Brachycera</taxon>
        <taxon>Muscomorpha</taxon>
        <taxon>Tephritoidea</taxon>
        <taxon>Tephritidae</taxon>
        <taxon>Bactrocera</taxon>
        <taxon>Bactrocera</taxon>
    </lineage>
</organism>
<feature type="compositionally biased region" description="Low complexity" evidence="1">
    <location>
        <begin position="71"/>
        <end position="82"/>
    </location>
</feature>
<evidence type="ECO:0008006" key="4">
    <source>
        <dbReference type="Google" id="ProtNLM"/>
    </source>
</evidence>
<reference evidence="3" key="1">
    <citation type="submission" date="2015-06" db="EMBL/GenBank/DDBJ databases">
        <authorList>
            <person name="Hoefler B.C."/>
            <person name="Straight P.D."/>
        </authorList>
    </citation>
    <scope>NUCLEOTIDE SEQUENCE</scope>
</reference>
<feature type="chain" id="PRO_5005520770" description="Zonadhesin" evidence="2">
    <location>
        <begin position="22"/>
        <end position="146"/>
    </location>
</feature>
<name>A0A0K8U980_BACLA</name>
<protein>
    <recommendedName>
        <fullName evidence="4">Zonadhesin</fullName>
    </recommendedName>
</protein>
<gene>
    <name evidence="3" type="ORF">c0_g1_i3</name>
</gene>
<dbReference type="EMBL" id="GDHF01029105">
    <property type="protein sequence ID" value="JAI23209.1"/>
    <property type="molecule type" value="Transcribed_RNA"/>
</dbReference>
<feature type="compositionally biased region" description="Basic and acidic residues" evidence="1">
    <location>
        <begin position="83"/>
        <end position="97"/>
    </location>
</feature>
<dbReference type="AlphaFoldDB" id="A0A0K8U980"/>
<sequence>MAQRHAVMWLVGLLVVQIVVSQQPTITKSDGKILLNLEYVNQPVLRFNPIYKNTFKPISSIVAEPGTNSQPEPQSEPTTEPQPEQKTEPTPEPHTESQPEPETTPELEITPEPETTPKPKRNPKPELEAITTDKLYKLLQFFKNFL</sequence>
<keyword evidence="2" id="KW-0732">Signal</keyword>
<feature type="signal peptide" evidence="2">
    <location>
        <begin position="1"/>
        <end position="21"/>
    </location>
</feature>